<dbReference type="Proteomes" id="UP001239111">
    <property type="component" value="Chromosome 4"/>
</dbReference>
<organism evidence="1 2">
    <name type="scientific">Eretmocerus hayati</name>
    <dbReference type="NCBI Taxonomy" id="131215"/>
    <lineage>
        <taxon>Eukaryota</taxon>
        <taxon>Metazoa</taxon>
        <taxon>Ecdysozoa</taxon>
        <taxon>Arthropoda</taxon>
        <taxon>Hexapoda</taxon>
        <taxon>Insecta</taxon>
        <taxon>Pterygota</taxon>
        <taxon>Neoptera</taxon>
        <taxon>Endopterygota</taxon>
        <taxon>Hymenoptera</taxon>
        <taxon>Apocrita</taxon>
        <taxon>Proctotrupomorpha</taxon>
        <taxon>Chalcidoidea</taxon>
        <taxon>Aphelinidae</taxon>
        <taxon>Aphelininae</taxon>
        <taxon>Eretmocerus</taxon>
    </lineage>
</organism>
<reference evidence="1" key="1">
    <citation type="submission" date="2023-04" db="EMBL/GenBank/DDBJ databases">
        <title>A chromosome-level genome assembly of the parasitoid wasp Eretmocerus hayati.</title>
        <authorList>
            <person name="Zhong Y."/>
            <person name="Liu S."/>
            <person name="Liu Y."/>
        </authorList>
    </citation>
    <scope>NUCLEOTIDE SEQUENCE</scope>
    <source>
        <strain evidence="1">ZJU_SS_LIU_2023</strain>
    </source>
</reference>
<comment type="caution">
    <text evidence="1">The sequence shown here is derived from an EMBL/GenBank/DDBJ whole genome shotgun (WGS) entry which is preliminary data.</text>
</comment>
<gene>
    <name evidence="1" type="ORF">QAD02_008103</name>
</gene>
<accession>A0ACC2N5T8</accession>
<sequence length="100" mass="11082">MLRSSSAVKKRYGGISTSVTERPSHTPGLYRADCETNRVTRIRDEKCPKKKPTDTNDPMVIGGAGGIQEDSHSGVHKNPVQYGASWGTNKVTERQMWRGH</sequence>
<keyword evidence="2" id="KW-1185">Reference proteome</keyword>
<proteinExistence type="predicted"/>
<protein>
    <submittedName>
        <fullName evidence="1">Uncharacterized protein</fullName>
    </submittedName>
</protein>
<name>A0ACC2N5T8_9HYME</name>
<evidence type="ECO:0000313" key="2">
    <source>
        <dbReference type="Proteomes" id="UP001239111"/>
    </source>
</evidence>
<dbReference type="EMBL" id="CM056744">
    <property type="protein sequence ID" value="KAJ8666441.1"/>
    <property type="molecule type" value="Genomic_DNA"/>
</dbReference>
<evidence type="ECO:0000313" key="1">
    <source>
        <dbReference type="EMBL" id="KAJ8666441.1"/>
    </source>
</evidence>